<evidence type="ECO:0000256" key="6">
    <source>
        <dbReference type="ARBA" id="ARBA00023034"/>
    </source>
</evidence>
<dbReference type="InterPro" id="IPR016159">
    <property type="entry name" value="Cullin_repeat-like_dom_sf"/>
</dbReference>
<dbReference type="GO" id="GO:0015031">
    <property type="term" value="P:protein transport"/>
    <property type="evidence" value="ECO:0007669"/>
    <property type="project" value="UniProtKB-KW"/>
</dbReference>
<keyword evidence="5" id="KW-0653">Protein transport</keyword>
<gene>
    <name evidence="9" type="ORF">BS47DRAFT_1383654</name>
</gene>
<comment type="similarity">
    <text evidence="2">Belongs to the COG8 family.</text>
</comment>
<comment type="subcellular location">
    <subcellularLocation>
        <location evidence="1">Golgi apparatus membrane</location>
        <topology evidence="1">Peripheral membrane protein</topology>
    </subcellularLocation>
</comment>
<dbReference type="InterPro" id="IPR007255">
    <property type="entry name" value="COG8"/>
</dbReference>
<dbReference type="EMBL" id="MU129006">
    <property type="protein sequence ID" value="KAF9511045.1"/>
    <property type="molecule type" value="Genomic_DNA"/>
</dbReference>
<evidence type="ECO:0000256" key="1">
    <source>
        <dbReference type="ARBA" id="ARBA00004395"/>
    </source>
</evidence>
<evidence type="ECO:0000313" key="9">
    <source>
        <dbReference type="EMBL" id="KAF9511045.1"/>
    </source>
</evidence>
<proteinExistence type="inferred from homology"/>
<evidence type="ECO:0000256" key="8">
    <source>
        <dbReference type="ARBA" id="ARBA00031347"/>
    </source>
</evidence>
<evidence type="ECO:0000256" key="4">
    <source>
        <dbReference type="ARBA" id="ARBA00022448"/>
    </source>
</evidence>
<comment type="caution">
    <text evidence="9">The sequence shown here is derived from an EMBL/GenBank/DDBJ whole genome shotgun (WGS) entry which is preliminary data.</text>
</comment>
<organism evidence="9 10">
    <name type="scientific">Hydnum rufescens UP504</name>
    <dbReference type="NCBI Taxonomy" id="1448309"/>
    <lineage>
        <taxon>Eukaryota</taxon>
        <taxon>Fungi</taxon>
        <taxon>Dikarya</taxon>
        <taxon>Basidiomycota</taxon>
        <taxon>Agaricomycotina</taxon>
        <taxon>Agaricomycetes</taxon>
        <taxon>Cantharellales</taxon>
        <taxon>Hydnaceae</taxon>
        <taxon>Hydnum</taxon>
    </lineage>
</organism>
<dbReference type="OrthoDB" id="1661054at2759"/>
<evidence type="ECO:0000256" key="7">
    <source>
        <dbReference type="ARBA" id="ARBA00023136"/>
    </source>
</evidence>
<protein>
    <recommendedName>
        <fullName evidence="3">Conserved oligomeric Golgi complex subunit 8</fullName>
    </recommendedName>
    <alternativeName>
        <fullName evidence="8">Component of oligomeric Golgi complex 8</fullName>
    </alternativeName>
</protein>
<reference evidence="9" key="1">
    <citation type="journal article" date="2020" name="Nat. Commun.">
        <title>Large-scale genome sequencing of mycorrhizal fungi provides insights into the early evolution of symbiotic traits.</title>
        <authorList>
            <person name="Miyauchi S."/>
            <person name="Kiss E."/>
            <person name="Kuo A."/>
            <person name="Drula E."/>
            <person name="Kohler A."/>
            <person name="Sanchez-Garcia M."/>
            <person name="Morin E."/>
            <person name="Andreopoulos B."/>
            <person name="Barry K.W."/>
            <person name="Bonito G."/>
            <person name="Buee M."/>
            <person name="Carver A."/>
            <person name="Chen C."/>
            <person name="Cichocki N."/>
            <person name="Clum A."/>
            <person name="Culley D."/>
            <person name="Crous P.W."/>
            <person name="Fauchery L."/>
            <person name="Girlanda M."/>
            <person name="Hayes R.D."/>
            <person name="Keri Z."/>
            <person name="LaButti K."/>
            <person name="Lipzen A."/>
            <person name="Lombard V."/>
            <person name="Magnuson J."/>
            <person name="Maillard F."/>
            <person name="Murat C."/>
            <person name="Nolan M."/>
            <person name="Ohm R.A."/>
            <person name="Pangilinan J."/>
            <person name="Pereira M.F."/>
            <person name="Perotto S."/>
            <person name="Peter M."/>
            <person name="Pfister S."/>
            <person name="Riley R."/>
            <person name="Sitrit Y."/>
            <person name="Stielow J.B."/>
            <person name="Szollosi G."/>
            <person name="Zifcakova L."/>
            <person name="Stursova M."/>
            <person name="Spatafora J.W."/>
            <person name="Tedersoo L."/>
            <person name="Vaario L.M."/>
            <person name="Yamada A."/>
            <person name="Yan M."/>
            <person name="Wang P."/>
            <person name="Xu J."/>
            <person name="Bruns T."/>
            <person name="Baldrian P."/>
            <person name="Vilgalys R."/>
            <person name="Dunand C."/>
            <person name="Henrissat B."/>
            <person name="Grigoriev I.V."/>
            <person name="Hibbett D."/>
            <person name="Nagy L.G."/>
            <person name="Martin F.M."/>
        </authorList>
    </citation>
    <scope>NUCLEOTIDE SEQUENCE</scope>
    <source>
        <strain evidence="9">UP504</strain>
    </source>
</reference>
<dbReference type="GO" id="GO:0017119">
    <property type="term" value="C:Golgi transport complex"/>
    <property type="evidence" value="ECO:0007669"/>
    <property type="project" value="InterPro"/>
</dbReference>
<keyword evidence="7" id="KW-0472">Membrane</keyword>
<keyword evidence="4" id="KW-0813">Transport</keyword>
<dbReference type="AlphaFoldDB" id="A0A9P6DUW2"/>
<dbReference type="PANTHER" id="PTHR21311:SF0">
    <property type="entry name" value="CONSERVED OLIGOMERIC GOLGI COMPLEX SUBUNIT 8"/>
    <property type="match status" value="1"/>
</dbReference>
<dbReference type="GO" id="GO:0006891">
    <property type="term" value="P:intra-Golgi vesicle-mediated transport"/>
    <property type="evidence" value="ECO:0007669"/>
    <property type="project" value="TreeGrafter"/>
</dbReference>
<evidence type="ECO:0000313" key="10">
    <source>
        <dbReference type="Proteomes" id="UP000886523"/>
    </source>
</evidence>
<keyword evidence="10" id="KW-1185">Reference proteome</keyword>
<name>A0A9P6DUW2_9AGAM</name>
<evidence type="ECO:0000256" key="5">
    <source>
        <dbReference type="ARBA" id="ARBA00022927"/>
    </source>
</evidence>
<dbReference type="SUPFAM" id="SSF74788">
    <property type="entry name" value="Cullin repeat-like"/>
    <property type="match status" value="1"/>
</dbReference>
<dbReference type="Pfam" id="PF04124">
    <property type="entry name" value="Dor1"/>
    <property type="match status" value="1"/>
</dbReference>
<dbReference type="GO" id="GO:0000139">
    <property type="term" value="C:Golgi membrane"/>
    <property type="evidence" value="ECO:0007669"/>
    <property type="project" value="UniProtKB-SubCell"/>
</dbReference>
<accession>A0A9P6DUW2</accession>
<keyword evidence="6" id="KW-0333">Golgi apparatus</keyword>
<dbReference type="Proteomes" id="UP000886523">
    <property type="component" value="Unassembled WGS sequence"/>
</dbReference>
<sequence length="627" mass="68311">MQTIAVIVVADIAYLCQRGACQAANDYINESTRTHFPVPESGFRLIPNVMVDVEPSTLEAPVTLPELLVATATPSSQAVLTSPATKLYLSHLSSLPLTTLLTEPTRLATESDLLTADLTQLCHNQHTTFLSLHSASTVLSSSLESLTTSLDSILEEWIPSLEHESRRFVENTQSIQRDRRKASLVLEHHDKLLDVLELPQLLATCVQSGYYAEALDLVGHFERNLLAVLPQTALLDSVHASVLGSMQSLLNQLLHQLRAPAKLPVLFKTVNLLRRMDVLSEDQLAVAFIQGRAANLEDAFDRATGTERHRQEDPARYLRKWIEVFREGVYDLVTQYSSIFLPLPAPTSVTALSPQSQLSPAMLRSFLTTCTSAFLTRLLTLLRTTLREIPAVDMSSVSSLITQLAYCASSFGRIGLDFRAALRPIIEDAVYDIVTRGFKDAQDAFEKEVADATRSGKRPSDWLIVPGFDLTLGSQSRPSALGFVNGILQALNSLRLVAPPSVYLRVSDALDKTLLVVSSALLTYCLSRDWGSGESSADESGPAGLETMVLGGVGRALWGGSGAALGYLREALAIGVYGFDGQSDENDVQLRYLAGIGSMIEFGEEDEVDPTGEDVALSWGFTVTKIS</sequence>
<evidence type="ECO:0000256" key="2">
    <source>
        <dbReference type="ARBA" id="ARBA00006419"/>
    </source>
</evidence>
<dbReference type="PANTHER" id="PTHR21311">
    <property type="entry name" value="CONSERVED OLIGOMERIC GOLGI COMPLEX COMPONENT 8"/>
    <property type="match status" value="1"/>
</dbReference>
<evidence type="ECO:0000256" key="3">
    <source>
        <dbReference type="ARBA" id="ARBA00020983"/>
    </source>
</evidence>